<dbReference type="Proteomes" id="UP001375240">
    <property type="component" value="Unassembled WGS sequence"/>
</dbReference>
<comment type="caution">
    <text evidence="2">The sequence shown here is derived from an EMBL/GenBank/DDBJ whole genome shotgun (WGS) entry which is preliminary data.</text>
</comment>
<organism evidence="2 3">
    <name type="scientific">Orbilia brochopaga</name>
    <dbReference type="NCBI Taxonomy" id="3140254"/>
    <lineage>
        <taxon>Eukaryota</taxon>
        <taxon>Fungi</taxon>
        <taxon>Dikarya</taxon>
        <taxon>Ascomycota</taxon>
        <taxon>Pezizomycotina</taxon>
        <taxon>Orbiliomycetes</taxon>
        <taxon>Orbiliales</taxon>
        <taxon>Orbiliaceae</taxon>
        <taxon>Orbilia</taxon>
    </lineage>
</organism>
<accession>A0AAV9V774</accession>
<feature type="compositionally biased region" description="Polar residues" evidence="1">
    <location>
        <begin position="42"/>
        <end position="52"/>
    </location>
</feature>
<protein>
    <submittedName>
        <fullName evidence="2">Uncharacterized protein</fullName>
    </submittedName>
</protein>
<gene>
    <name evidence="2" type="ORF">TWF696_005394</name>
</gene>
<evidence type="ECO:0000313" key="2">
    <source>
        <dbReference type="EMBL" id="KAK6353431.1"/>
    </source>
</evidence>
<dbReference type="EMBL" id="JAVHNQ010000003">
    <property type="protein sequence ID" value="KAK6353431.1"/>
    <property type="molecule type" value="Genomic_DNA"/>
</dbReference>
<evidence type="ECO:0000256" key="1">
    <source>
        <dbReference type="SAM" id="MobiDB-lite"/>
    </source>
</evidence>
<sequence>MSAAQPTTPTATGPSTPPQATTPDADPAVPPPAGATNPSTPPRQTLPSSATVERTRQREDTPIRLPPQSIGKPPKTPDFRSVLQSARSSKGNGKLGTSTNSVPKSAPPGLRSRRFGGIGQGYTTQGARPAPSPFMFGGTTSAPSNAKKPGIDTEEHGTEEDIAAKIGVVQWDSSDEEESKPKLGSKSKK</sequence>
<reference evidence="2 3" key="1">
    <citation type="submission" date="2019-10" db="EMBL/GenBank/DDBJ databases">
        <authorList>
            <person name="Palmer J.M."/>
        </authorList>
    </citation>
    <scope>NUCLEOTIDE SEQUENCE [LARGE SCALE GENOMIC DNA]</scope>
    <source>
        <strain evidence="2 3">TWF696</strain>
    </source>
</reference>
<feature type="region of interest" description="Disordered" evidence="1">
    <location>
        <begin position="1"/>
        <end position="189"/>
    </location>
</feature>
<name>A0AAV9V774_9PEZI</name>
<keyword evidence="3" id="KW-1185">Reference proteome</keyword>
<feature type="compositionally biased region" description="Basic and acidic residues" evidence="1">
    <location>
        <begin position="53"/>
        <end position="62"/>
    </location>
</feature>
<feature type="compositionally biased region" description="Polar residues" evidence="1">
    <location>
        <begin position="82"/>
        <end position="103"/>
    </location>
</feature>
<proteinExistence type="predicted"/>
<evidence type="ECO:0000313" key="3">
    <source>
        <dbReference type="Proteomes" id="UP001375240"/>
    </source>
</evidence>
<dbReference type="AlphaFoldDB" id="A0AAV9V774"/>
<feature type="compositionally biased region" description="Low complexity" evidence="1">
    <location>
        <begin position="1"/>
        <end position="27"/>
    </location>
</feature>